<reference evidence="1" key="1">
    <citation type="journal article" date="2014" name="Int. J. Syst. Evol. Microbiol.">
        <title>Complete genome sequence of Corynebacterium casei LMG S-19264T (=DSM 44701T), isolated from a smear-ripened cheese.</title>
        <authorList>
            <consortium name="US DOE Joint Genome Institute (JGI-PGF)"/>
            <person name="Walter F."/>
            <person name="Albersmeier A."/>
            <person name="Kalinowski J."/>
            <person name="Ruckert C."/>
        </authorList>
    </citation>
    <scope>NUCLEOTIDE SEQUENCE</scope>
    <source>
        <strain evidence="1">JCM 3093</strain>
    </source>
</reference>
<evidence type="ECO:0000313" key="2">
    <source>
        <dbReference type="Proteomes" id="UP000627984"/>
    </source>
</evidence>
<dbReference type="Proteomes" id="UP000627984">
    <property type="component" value="Unassembled WGS sequence"/>
</dbReference>
<dbReference type="RefSeq" id="WP_191896227.1">
    <property type="nucleotide sequence ID" value="NZ_BMQD01000013.1"/>
</dbReference>
<evidence type="ECO:0000313" key="1">
    <source>
        <dbReference type="EMBL" id="GGK77871.1"/>
    </source>
</evidence>
<accession>A0AA37BIU0</accession>
<comment type="caution">
    <text evidence="1">The sequence shown here is derived from an EMBL/GenBank/DDBJ whole genome shotgun (WGS) entry which is preliminary data.</text>
</comment>
<organism evidence="1 2">
    <name type="scientific">Planomonospora parontospora</name>
    <dbReference type="NCBI Taxonomy" id="58119"/>
    <lineage>
        <taxon>Bacteria</taxon>
        <taxon>Bacillati</taxon>
        <taxon>Actinomycetota</taxon>
        <taxon>Actinomycetes</taxon>
        <taxon>Streptosporangiales</taxon>
        <taxon>Streptosporangiaceae</taxon>
        <taxon>Planomonospora</taxon>
    </lineage>
</organism>
<gene>
    <name evidence="1" type="ORF">GCM10010126_41580</name>
</gene>
<dbReference type="EMBL" id="BMQD01000013">
    <property type="protein sequence ID" value="GGK77871.1"/>
    <property type="molecule type" value="Genomic_DNA"/>
</dbReference>
<dbReference type="AlphaFoldDB" id="A0AA37BIU0"/>
<sequence length="87" mass="9792">MHDLGVAADIHEGEGIALVSVWVDRVVWTDGRWYRWWTGQTSAKTGRRLYRVYGIDNPVTAARAVAIRRVELQKARPSAEPILMSAS</sequence>
<protein>
    <submittedName>
        <fullName evidence="1">Uncharacterized protein</fullName>
    </submittedName>
</protein>
<name>A0AA37BIU0_9ACTN</name>
<proteinExistence type="predicted"/>
<reference evidence="1" key="2">
    <citation type="submission" date="2022-09" db="EMBL/GenBank/DDBJ databases">
        <authorList>
            <person name="Sun Q."/>
            <person name="Ohkuma M."/>
        </authorList>
    </citation>
    <scope>NUCLEOTIDE SEQUENCE</scope>
    <source>
        <strain evidence="1">JCM 3093</strain>
    </source>
</reference>